<proteinExistence type="predicted"/>
<evidence type="ECO:0000256" key="1">
    <source>
        <dbReference type="SAM" id="SignalP"/>
    </source>
</evidence>
<dbReference type="AlphaFoldDB" id="A0A9W9ZYM2"/>
<dbReference type="EMBL" id="MU825418">
    <property type="protein sequence ID" value="KAJ7390261.1"/>
    <property type="molecule type" value="Genomic_DNA"/>
</dbReference>
<organism evidence="2 3">
    <name type="scientific">Desmophyllum pertusum</name>
    <dbReference type="NCBI Taxonomy" id="174260"/>
    <lineage>
        <taxon>Eukaryota</taxon>
        <taxon>Metazoa</taxon>
        <taxon>Cnidaria</taxon>
        <taxon>Anthozoa</taxon>
        <taxon>Hexacorallia</taxon>
        <taxon>Scleractinia</taxon>
        <taxon>Caryophylliina</taxon>
        <taxon>Caryophylliidae</taxon>
        <taxon>Desmophyllum</taxon>
    </lineage>
</organism>
<reference evidence="2" key="1">
    <citation type="submission" date="2023-01" db="EMBL/GenBank/DDBJ databases">
        <title>Genome assembly of the deep-sea coral Lophelia pertusa.</title>
        <authorList>
            <person name="Herrera S."/>
            <person name="Cordes E."/>
        </authorList>
    </citation>
    <scope>NUCLEOTIDE SEQUENCE</scope>
    <source>
        <strain evidence="2">USNM1676648</strain>
        <tissue evidence="2">Polyp</tissue>
    </source>
</reference>
<name>A0A9W9ZYM2_9CNID</name>
<gene>
    <name evidence="2" type="ORF">OS493_026130</name>
</gene>
<feature type="chain" id="PRO_5040815460" evidence="1">
    <location>
        <begin position="19"/>
        <end position="98"/>
    </location>
</feature>
<accession>A0A9W9ZYM2</accession>
<keyword evidence="3" id="KW-1185">Reference proteome</keyword>
<protein>
    <submittedName>
        <fullName evidence="2">Uncharacterized protein</fullName>
    </submittedName>
</protein>
<feature type="signal peptide" evidence="1">
    <location>
        <begin position="1"/>
        <end position="18"/>
    </location>
</feature>
<evidence type="ECO:0000313" key="3">
    <source>
        <dbReference type="Proteomes" id="UP001163046"/>
    </source>
</evidence>
<sequence length="98" mass="11100">MKLCLIIFLAILFHGGIADFLVDQEAFFNSLTQLEMDRKEALSERLHDPLQEKEALLDGSAWSKVLLTKQKRSITSVKQNTIRLNLPDSLSKENATGR</sequence>
<feature type="non-terminal residue" evidence="2">
    <location>
        <position position="1"/>
    </location>
</feature>
<keyword evidence="1" id="KW-0732">Signal</keyword>
<evidence type="ECO:0000313" key="2">
    <source>
        <dbReference type="EMBL" id="KAJ7390261.1"/>
    </source>
</evidence>
<dbReference type="Proteomes" id="UP001163046">
    <property type="component" value="Unassembled WGS sequence"/>
</dbReference>
<comment type="caution">
    <text evidence="2">The sequence shown here is derived from an EMBL/GenBank/DDBJ whole genome shotgun (WGS) entry which is preliminary data.</text>
</comment>